<keyword evidence="3" id="KW-0285">Flavoprotein</keyword>
<keyword evidence="4" id="KW-0274">FAD</keyword>
<evidence type="ECO:0000256" key="3">
    <source>
        <dbReference type="ARBA" id="ARBA00022630"/>
    </source>
</evidence>
<dbReference type="NCBIfam" id="TIGR00031">
    <property type="entry name" value="UDP-GALP_mutase"/>
    <property type="match status" value="1"/>
</dbReference>
<dbReference type="GO" id="GO:0005829">
    <property type="term" value="C:cytosol"/>
    <property type="evidence" value="ECO:0007669"/>
    <property type="project" value="TreeGrafter"/>
</dbReference>
<reference evidence="8" key="1">
    <citation type="submission" date="2016-10" db="EMBL/GenBank/DDBJ databases">
        <authorList>
            <person name="Varghese N."/>
            <person name="Submissions S."/>
        </authorList>
    </citation>
    <scope>NUCLEOTIDE SEQUENCE [LARGE SCALE GENOMIC DNA]</scope>
    <source>
        <strain evidence="8">NLAE-zl-G277</strain>
    </source>
</reference>
<evidence type="ECO:0000256" key="2">
    <source>
        <dbReference type="ARBA" id="ARBA00009321"/>
    </source>
</evidence>
<organism evidence="7 8">
    <name type="scientific">Enterocloster lavalensis</name>
    <dbReference type="NCBI Taxonomy" id="460384"/>
    <lineage>
        <taxon>Bacteria</taxon>
        <taxon>Bacillati</taxon>
        <taxon>Bacillota</taxon>
        <taxon>Clostridia</taxon>
        <taxon>Lachnospirales</taxon>
        <taxon>Lachnospiraceae</taxon>
        <taxon>Enterocloster</taxon>
    </lineage>
</organism>
<dbReference type="AlphaFoldDB" id="A0A1I0K768"/>
<accession>A0A1I0K768</accession>
<dbReference type="InterPro" id="IPR015899">
    <property type="entry name" value="UDP-GalPyranose_mutase_C"/>
</dbReference>
<gene>
    <name evidence="7" type="ORF">SAMN05216313_15118</name>
</gene>
<dbReference type="InterPro" id="IPR018203">
    <property type="entry name" value="GDP_dissociation_inhibitor"/>
</dbReference>
<dbReference type="InterPro" id="IPR004379">
    <property type="entry name" value="UDP-GALP_mutase"/>
</dbReference>
<dbReference type="Proteomes" id="UP000198508">
    <property type="component" value="Unassembled WGS sequence"/>
</dbReference>
<name>A0A1I0K768_9FIRM</name>
<dbReference type="PANTHER" id="PTHR21197">
    <property type="entry name" value="UDP-GALACTOPYRANOSE MUTASE"/>
    <property type="match status" value="1"/>
</dbReference>
<dbReference type="Pfam" id="PF13450">
    <property type="entry name" value="NAD_binding_8"/>
    <property type="match status" value="1"/>
</dbReference>
<dbReference type="Pfam" id="PF03275">
    <property type="entry name" value="GLF"/>
    <property type="match status" value="1"/>
</dbReference>
<evidence type="ECO:0000313" key="7">
    <source>
        <dbReference type="EMBL" id="SEU19706.1"/>
    </source>
</evidence>
<dbReference type="GO" id="GO:0005092">
    <property type="term" value="F:GDP-dissociation inhibitor activity"/>
    <property type="evidence" value="ECO:0007669"/>
    <property type="project" value="InterPro"/>
</dbReference>
<protein>
    <submittedName>
        <fullName evidence="7">UDP-galactopyranose mutase</fullName>
    </submittedName>
</protein>
<dbReference type="EMBL" id="FOIM01000051">
    <property type="protein sequence ID" value="SEU19706.1"/>
    <property type="molecule type" value="Genomic_DNA"/>
</dbReference>
<dbReference type="STRING" id="460384.SAMN05216313_15118"/>
<comment type="similarity">
    <text evidence="2">Belongs to the UDP-galactopyranose/dTDP-fucopyranose mutase family.</text>
</comment>
<keyword evidence="8" id="KW-1185">Reference proteome</keyword>
<dbReference type="GO" id="GO:0008767">
    <property type="term" value="F:UDP-galactopyranose mutase activity"/>
    <property type="evidence" value="ECO:0007669"/>
    <property type="project" value="InterPro"/>
</dbReference>
<dbReference type="PANTHER" id="PTHR21197:SF0">
    <property type="entry name" value="UDP-GALACTOPYRANOSE MUTASE"/>
    <property type="match status" value="1"/>
</dbReference>
<evidence type="ECO:0000256" key="5">
    <source>
        <dbReference type="ARBA" id="ARBA00023235"/>
    </source>
</evidence>
<proteinExistence type="inferred from homology"/>
<dbReference type="Gene3D" id="3.40.50.720">
    <property type="entry name" value="NAD(P)-binding Rossmann-like Domain"/>
    <property type="match status" value="3"/>
</dbReference>
<sequence length="387" mass="45562">MFDCIILGAGLAGCVLAERFASDGKRVLLLEKKEHIGGTCYDFYDKSGILVHKYGPHIFNTDNETVWKYVNRFSDFRIYHHRVLGVIEGKKVPIPFNLESLYQLFPSTYAECIENKLLDKYAMNTKVPIMELQNQDDPDLKYLANYIYEYVFLHYTQKQWGMSPEEVGGTATARIPFYISRDDRYFQNRYQGIPVNGYTDMINHIIANENIHVLLKTDYHKVIELDQLTHTIKFLGLPYNGKVIVTVPLDELFEFCFGHLPYRTLDFKFETFNTEYFQEICTVNYPNNYDFTRITEFKYMTGQVHPQTTIVKEFPKQYDWKDKSQEPYYPIPQEKNTILYNKYRTLLDEFSNVILSGRLADYKYYTMSETITNALGAFDKYCVDNIK</sequence>
<dbReference type="GO" id="GO:0050660">
    <property type="term" value="F:flavin adenine dinucleotide binding"/>
    <property type="evidence" value="ECO:0007669"/>
    <property type="project" value="TreeGrafter"/>
</dbReference>
<feature type="domain" description="UDP-galactopyranose mutase C-terminal" evidence="6">
    <location>
        <begin position="151"/>
        <end position="364"/>
    </location>
</feature>
<evidence type="ECO:0000259" key="6">
    <source>
        <dbReference type="Pfam" id="PF03275"/>
    </source>
</evidence>
<evidence type="ECO:0000313" key="8">
    <source>
        <dbReference type="Proteomes" id="UP000198508"/>
    </source>
</evidence>
<dbReference type="SUPFAM" id="SSF51971">
    <property type="entry name" value="Nucleotide-binding domain"/>
    <property type="match status" value="1"/>
</dbReference>
<dbReference type="SUPFAM" id="SSF54373">
    <property type="entry name" value="FAD-linked reductases, C-terminal domain"/>
    <property type="match status" value="1"/>
</dbReference>
<dbReference type="GO" id="GO:0007264">
    <property type="term" value="P:small GTPase-mediated signal transduction"/>
    <property type="evidence" value="ECO:0007669"/>
    <property type="project" value="InterPro"/>
</dbReference>
<comment type="cofactor">
    <cofactor evidence="1">
        <name>FAD</name>
        <dbReference type="ChEBI" id="CHEBI:57692"/>
    </cofactor>
</comment>
<keyword evidence="5" id="KW-0413">Isomerase</keyword>
<evidence type="ECO:0000256" key="1">
    <source>
        <dbReference type="ARBA" id="ARBA00001974"/>
    </source>
</evidence>
<dbReference type="PRINTS" id="PR00891">
    <property type="entry name" value="RABGDIREP"/>
</dbReference>
<evidence type="ECO:0000256" key="4">
    <source>
        <dbReference type="ARBA" id="ARBA00022827"/>
    </source>
</evidence>